<accession>A0A2R5F997</accession>
<gene>
    <name evidence="1" type="ORF">NMK_0748</name>
</gene>
<protein>
    <submittedName>
        <fullName evidence="1">Porphobilinogen deaminase</fullName>
    </submittedName>
</protein>
<keyword evidence="2" id="KW-1185">Reference proteome</keyword>
<dbReference type="EMBL" id="BDOQ01000003">
    <property type="protein sequence ID" value="GBG13204.1"/>
    <property type="molecule type" value="Genomic_DNA"/>
</dbReference>
<dbReference type="Proteomes" id="UP000245081">
    <property type="component" value="Unassembled WGS sequence"/>
</dbReference>
<dbReference type="OrthoDB" id="9128579at2"/>
<organism evidence="1 2">
    <name type="scientific">Novimethylophilus kurashikiensis</name>
    <dbReference type="NCBI Taxonomy" id="1825523"/>
    <lineage>
        <taxon>Bacteria</taxon>
        <taxon>Pseudomonadati</taxon>
        <taxon>Pseudomonadota</taxon>
        <taxon>Betaproteobacteria</taxon>
        <taxon>Nitrosomonadales</taxon>
        <taxon>Methylophilaceae</taxon>
        <taxon>Novimethylophilus</taxon>
    </lineage>
</organism>
<name>A0A2R5F997_9PROT</name>
<dbReference type="AlphaFoldDB" id="A0A2R5F997"/>
<dbReference type="InterPro" id="IPR046708">
    <property type="entry name" value="DUF6781"/>
</dbReference>
<comment type="caution">
    <text evidence="1">The sequence shown here is derived from an EMBL/GenBank/DDBJ whole genome shotgun (WGS) entry which is preliminary data.</text>
</comment>
<dbReference type="RefSeq" id="WP_109014432.1">
    <property type="nucleotide sequence ID" value="NZ_BDOQ01000003.1"/>
</dbReference>
<sequence length="219" mass="23440">MSDVQKLTLDEIKAAAERLVKAGGNVRETLRELTVQALTQGELAEREIREVLAAITEGVKLGAEQRASEVKNALGDALHGMDDALTHAAEAMQLAIKEAASDAREFGNSDLQQSLNDLKMLEEMLLETLSRAAEGAQGLVKQELLSMAEHGRRIGTDTGTRVRAVADDLGNRVRGAVQGAATAGKQAARMVGARVAHMSSRKLGEIADRLAQKAEQLKH</sequence>
<proteinExistence type="predicted"/>
<reference evidence="1 2" key="1">
    <citation type="journal article" date="2018" name="Environ. Microbiol.">
        <title>Isolation and genomic characterization of Novimethylophilus kurashikiensis gen. nov. sp. nov., a new lanthanide-dependent methylotrophic species of Methylophilaceae.</title>
        <authorList>
            <person name="Lv H."/>
            <person name="Sahin N."/>
            <person name="Tani A."/>
        </authorList>
    </citation>
    <scope>NUCLEOTIDE SEQUENCE [LARGE SCALE GENOMIC DNA]</scope>
    <source>
        <strain evidence="1 2">La2-4</strain>
    </source>
</reference>
<dbReference type="Pfam" id="PF20572">
    <property type="entry name" value="DUF6781"/>
    <property type="match status" value="1"/>
</dbReference>
<evidence type="ECO:0000313" key="1">
    <source>
        <dbReference type="EMBL" id="GBG13204.1"/>
    </source>
</evidence>
<evidence type="ECO:0000313" key="2">
    <source>
        <dbReference type="Proteomes" id="UP000245081"/>
    </source>
</evidence>